<dbReference type="RefSeq" id="WP_136372895.1">
    <property type="nucleotide sequence ID" value="NZ_SSOB01000045.1"/>
</dbReference>
<evidence type="ECO:0000313" key="2">
    <source>
        <dbReference type="EMBL" id="THF74084.1"/>
    </source>
</evidence>
<dbReference type="PANTHER" id="PTHR36833:SF1">
    <property type="entry name" value="INTEGRAL MEMBRANE TRANSPORT PROTEIN"/>
    <property type="match status" value="1"/>
</dbReference>
<sequence>MSTLTGLLRLYVWHMKLSVSRAMIYRFDFVTGLLVSVLVSGIGPFVQYLFFTQTRGYPGWTLSEILLFQGLLLLWFGIRDLLFGDIRGTVMNLVWKGDFDRLLLKPYPPIGVILCSGFNLGGIGSLLAGILVLSLAARRVELHLSPGTLLMLLIVTLCGLLLYMAISVLFSSILIMLVQMGRIGEMFDRIMDFANYPVNIFPLFLRTALIVGLPFAVWTYYPAQLLLNRADHRIWFAAASCLVLFWLSLKLWNRCLRNYTSAGG</sequence>
<dbReference type="PANTHER" id="PTHR36833">
    <property type="entry name" value="SLR0610 PROTEIN-RELATED"/>
    <property type="match status" value="1"/>
</dbReference>
<feature type="transmembrane region" description="Helical" evidence="1">
    <location>
        <begin position="29"/>
        <end position="51"/>
    </location>
</feature>
<feature type="transmembrane region" description="Helical" evidence="1">
    <location>
        <begin position="198"/>
        <end position="221"/>
    </location>
</feature>
<comment type="caution">
    <text evidence="2">The sequence shown here is derived from an EMBL/GenBank/DDBJ whole genome shotgun (WGS) entry which is preliminary data.</text>
</comment>
<feature type="transmembrane region" description="Helical" evidence="1">
    <location>
        <begin position="110"/>
        <end position="137"/>
    </location>
</feature>
<feature type="transmembrane region" description="Helical" evidence="1">
    <location>
        <begin position="57"/>
        <end position="78"/>
    </location>
</feature>
<name>A0A4S4BJ54_9BACL</name>
<evidence type="ECO:0000256" key="1">
    <source>
        <dbReference type="SAM" id="Phobius"/>
    </source>
</evidence>
<feature type="transmembrane region" description="Helical" evidence="1">
    <location>
        <begin position="149"/>
        <end position="177"/>
    </location>
</feature>
<proteinExistence type="predicted"/>
<keyword evidence="1" id="KW-1133">Transmembrane helix</keyword>
<evidence type="ECO:0008006" key="4">
    <source>
        <dbReference type="Google" id="ProtNLM"/>
    </source>
</evidence>
<keyword evidence="1" id="KW-0812">Transmembrane</keyword>
<protein>
    <recommendedName>
        <fullName evidence="4">ABC transporter permease</fullName>
    </recommendedName>
</protein>
<dbReference type="AlphaFoldDB" id="A0A4S4BJ54"/>
<dbReference type="EMBL" id="SSOB01000045">
    <property type="protein sequence ID" value="THF74084.1"/>
    <property type="molecule type" value="Genomic_DNA"/>
</dbReference>
<gene>
    <name evidence="2" type="ORF">E6C55_26730</name>
</gene>
<feature type="transmembrane region" description="Helical" evidence="1">
    <location>
        <begin position="233"/>
        <end position="252"/>
    </location>
</feature>
<keyword evidence="3" id="KW-1185">Reference proteome</keyword>
<dbReference type="OrthoDB" id="3818833at2"/>
<dbReference type="Pfam" id="PF06182">
    <property type="entry name" value="ABC2_membrane_6"/>
    <property type="match status" value="1"/>
</dbReference>
<dbReference type="InterPro" id="IPR010390">
    <property type="entry name" value="ABC-2_transporter-like"/>
</dbReference>
<dbReference type="Proteomes" id="UP000310636">
    <property type="component" value="Unassembled WGS sequence"/>
</dbReference>
<organism evidence="2 3">
    <name type="scientific">Cohnella fermenti</name>
    <dbReference type="NCBI Taxonomy" id="2565925"/>
    <lineage>
        <taxon>Bacteria</taxon>
        <taxon>Bacillati</taxon>
        <taxon>Bacillota</taxon>
        <taxon>Bacilli</taxon>
        <taxon>Bacillales</taxon>
        <taxon>Paenibacillaceae</taxon>
        <taxon>Cohnella</taxon>
    </lineage>
</organism>
<evidence type="ECO:0000313" key="3">
    <source>
        <dbReference type="Proteomes" id="UP000310636"/>
    </source>
</evidence>
<accession>A0A4S4BJ54</accession>
<reference evidence="2 3" key="1">
    <citation type="submission" date="2019-04" db="EMBL/GenBank/DDBJ databases">
        <title>Cohnella sp. nov. isolated from preserved vegetables.</title>
        <authorList>
            <person name="Lin S.-Y."/>
            <person name="Hung M.-H."/>
            <person name="Young C.-C."/>
        </authorList>
    </citation>
    <scope>NUCLEOTIDE SEQUENCE [LARGE SCALE GENOMIC DNA]</scope>
    <source>
        <strain evidence="2 3">CC-MHH1044</strain>
    </source>
</reference>
<keyword evidence="1" id="KW-0472">Membrane</keyword>